<gene>
    <name evidence="2" type="ORF">ALTATR162_LOCUS3795</name>
</gene>
<organism evidence="2 3">
    <name type="scientific">Alternaria atra</name>
    <dbReference type="NCBI Taxonomy" id="119953"/>
    <lineage>
        <taxon>Eukaryota</taxon>
        <taxon>Fungi</taxon>
        <taxon>Dikarya</taxon>
        <taxon>Ascomycota</taxon>
        <taxon>Pezizomycotina</taxon>
        <taxon>Dothideomycetes</taxon>
        <taxon>Pleosporomycetidae</taxon>
        <taxon>Pleosporales</taxon>
        <taxon>Pleosporineae</taxon>
        <taxon>Pleosporaceae</taxon>
        <taxon>Alternaria</taxon>
        <taxon>Alternaria sect. Ulocladioides</taxon>
    </lineage>
</organism>
<feature type="compositionally biased region" description="Polar residues" evidence="1">
    <location>
        <begin position="245"/>
        <end position="255"/>
    </location>
</feature>
<protein>
    <submittedName>
        <fullName evidence="2">Uncharacterized protein</fullName>
    </submittedName>
</protein>
<dbReference type="Proteomes" id="UP000676310">
    <property type="component" value="Unassembled WGS sequence"/>
</dbReference>
<dbReference type="RefSeq" id="XP_043167338.1">
    <property type="nucleotide sequence ID" value="XM_043311403.1"/>
</dbReference>
<comment type="caution">
    <text evidence="2">The sequence shown here is derived from an EMBL/GenBank/DDBJ whole genome shotgun (WGS) entry which is preliminary data.</text>
</comment>
<dbReference type="GeneID" id="67015390"/>
<evidence type="ECO:0000313" key="2">
    <source>
        <dbReference type="EMBL" id="CAG5155708.1"/>
    </source>
</evidence>
<name>A0A8J2N4I9_9PLEO</name>
<accession>A0A8J2N4I9</accession>
<dbReference type="OrthoDB" id="3800899at2759"/>
<evidence type="ECO:0000313" key="3">
    <source>
        <dbReference type="Proteomes" id="UP000676310"/>
    </source>
</evidence>
<keyword evidence="3" id="KW-1185">Reference proteome</keyword>
<feature type="region of interest" description="Disordered" evidence="1">
    <location>
        <begin position="225"/>
        <end position="287"/>
    </location>
</feature>
<evidence type="ECO:0000256" key="1">
    <source>
        <dbReference type="SAM" id="MobiDB-lite"/>
    </source>
</evidence>
<dbReference type="AlphaFoldDB" id="A0A8J2N4I9"/>
<sequence>MDGQMQEGPSDLPIEFLGLTNYPGVLHNHDLNNLRLAVSCLEAGIGIELWALEKAWPGICNELWWFDQFHPGILHPATIAPINAMQYNEDVGSQKFTFDCPVFVAESRHGWPRTCNNVKSLNMTDLRRHLTERTGRGYAPQLTFLKLCTTCNEDFIDRNVFETRHGYRGELCNARRPQRRGANAKVQWELLYRQVEAAMAVQRLSTRMVQLSFGDGCRTDVAGQEQVNTDPAPSQTDLSLGPSDSPEQSTPQPANNHPDEAMPYLTPYQLIYGSDSDEGEVVRSSHD</sequence>
<feature type="compositionally biased region" description="Polar residues" evidence="1">
    <location>
        <begin position="225"/>
        <end position="238"/>
    </location>
</feature>
<proteinExistence type="predicted"/>
<reference evidence="2" key="1">
    <citation type="submission" date="2021-05" db="EMBL/GenBank/DDBJ databases">
        <authorList>
            <person name="Stam R."/>
        </authorList>
    </citation>
    <scope>NUCLEOTIDE SEQUENCE</scope>
    <source>
        <strain evidence="2">CS162</strain>
    </source>
</reference>
<dbReference type="EMBL" id="CAJRGZ010000017">
    <property type="protein sequence ID" value="CAG5155708.1"/>
    <property type="molecule type" value="Genomic_DNA"/>
</dbReference>